<feature type="transmembrane region" description="Helical" evidence="1">
    <location>
        <begin position="20"/>
        <end position="42"/>
    </location>
</feature>
<gene>
    <name evidence="2" type="ORF">DWV29_02060</name>
</gene>
<dbReference type="AlphaFoldDB" id="A0A413FLC7"/>
<proteinExistence type="predicted"/>
<comment type="caution">
    <text evidence="2">The sequence shown here is derived from an EMBL/GenBank/DDBJ whole genome shotgun (WGS) entry which is preliminary data.</text>
</comment>
<evidence type="ECO:0000313" key="2">
    <source>
        <dbReference type="EMBL" id="RGX33020.1"/>
    </source>
</evidence>
<reference evidence="2 3" key="1">
    <citation type="submission" date="2018-08" db="EMBL/GenBank/DDBJ databases">
        <title>A genome reference for cultivated species of the human gut microbiota.</title>
        <authorList>
            <person name="Zou Y."/>
            <person name="Xue W."/>
            <person name="Luo G."/>
        </authorList>
    </citation>
    <scope>NUCLEOTIDE SEQUENCE [LARGE SCALE GENOMIC DNA]</scope>
    <source>
        <strain evidence="2 3">AF04-15</strain>
    </source>
</reference>
<dbReference type="EMBL" id="QSBM01000001">
    <property type="protein sequence ID" value="RGX33020.1"/>
    <property type="molecule type" value="Genomic_DNA"/>
</dbReference>
<keyword evidence="1" id="KW-0472">Membrane</keyword>
<protein>
    <submittedName>
        <fullName evidence="2">Uncharacterized protein</fullName>
    </submittedName>
</protein>
<evidence type="ECO:0000256" key="1">
    <source>
        <dbReference type="SAM" id="Phobius"/>
    </source>
</evidence>
<feature type="transmembrane region" description="Helical" evidence="1">
    <location>
        <begin position="189"/>
        <end position="212"/>
    </location>
</feature>
<dbReference type="Proteomes" id="UP000283880">
    <property type="component" value="Unassembled WGS sequence"/>
</dbReference>
<accession>A0A413FLC7</accession>
<sequence>MKTLIKGDPVTAAARTEVGIIPTFLIFSLGFMAGFVLLVMLLTDWSVVMPYYHADGPEQIAIFDNSRGKTALMGTDGLETFGETVTVTTSSTTLISIGGAVGPAGTSSNDRVYQLYYRYFPGGNGARDTLVVLAGPSEEPVTTEYVNVEKFSRELTDSFLRNVPPEEQEAFDIHFFRMSPHTRPIWLKYAVYLAFIVAMLFWILVLPGFSLIQRHTKIGRRIAAFGPFEEWKQRILEDWRRPIYSSFTQFVGQRCLMLNEQTGRRRTVVWYFYPITEVTQVSLEPDPADYGNCFVLTLTMKDKKQFRIFLYTTEPEARGTEAALRLHAGMPENTMQTV</sequence>
<organism evidence="2 3">
    <name type="scientific">Enterocloster asparagiformis</name>
    <dbReference type="NCBI Taxonomy" id="333367"/>
    <lineage>
        <taxon>Bacteria</taxon>
        <taxon>Bacillati</taxon>
        <taxon>Bacillota</taxon>
        <taxon>Clostridia</taxon>
        <taxon>Lachnospirales</taxon>
        <taxon>Lachnospiraceae</taxon>
        <taxon>Enterocloster</taxon>
    </lineage>
</organism>
<dbReference type="OrthoDB" id="9875374at2"/>
<evidence type="ECO:0000313" key="3">
    <source>
        <dbReference type="Proteomes" id="UP000283880"/>
    </source>
</evidence>
<keyword evidence="1" id="KW-1133">Transmembrane helix</keyword>
<name>A0A413FLC7_9FIRM</name>
<dbReference type="RefSeq" id="WP_007711170.1">
    <property type="nucleotide sequence ID" value="NZ_JAWYJI010000122.1"/>
</dbReference>
<keyword evidence="1" id="KW-0812">Transmembrane</keyword>